<protein>
    <submittedName>
        <fullName evidence="1">Uncharacterized protein</fullName>
    </submittedName>
</protein>
<keyword evidence="2" id="KW-1185">Reference proteome</keyword>
<gene>
    <name evidence="1" type="ORF">SAMN05216537_11916</name>
</gene>
<dbReference type="EMBL" id="FNUL01000019">
    <property type="protein sequence ID" value="SEG03684.1"/>
    <property type="molecule type" value="Genomic_DNA"/>
</dbReference>
<accession>A0A1H5WW32</accession>
<reference evidence="1 2" key="1">
    <citation type="submission" date="2016-10" db="EMBL/GenBank/DDBJ databases">
        <authorList>
            <person name="de Groot N.N."/>
        </authorList>
    </citation>
    <scope>NUCLEOTIDE SEQUENCE [LARGE SCALE GENOMIC DNA]</scope>
    <source>
        <strain evidence="1 2">D15d</strain>
    </source>
</reference>
<dbReference type="RefSeq" id="WP_278321140.1">
    <property type="nucleotide sequence ID" value="NZ_FNUL01000019.1"/>
</dbReference>
<evidence type="ECO:0000313" key="1">
    <source>
        <dbReference type="EMBL" id="SEG03684.1"/>
    </source>
</evidence>
<sequence length="42" mass="5251">MKGYWTDSGYMGYDPYDEKYFLYANEEEYREDYIEKALTWTD</sequence>
<evidence type="ECO:0000313" key="2">
    <source>
        <dbReference type="Proteomes" id="UP000236726"/>
    </source>
</evidence>
<name>A0A1H5WW32_9FIRM</name>
<proteinExistence type="predicted"/>
<organism evidence="1 2">
    <name type="scientific">Lachnospira multipara</name>
    <dbReference type="NCBI Taxonomy" id="28051"/>
    <lineage>
        <taxon>Bacteria</taxon>
        <taxon>Bacillati</taxon>
        <taxon>Bacillota</taxon>
        <taxon>Clostridia</taxon>
        <taxon>Lachnospirales</taxon>
        <taxon>Lachnospiraceae</taxon>
        <taxon>Lachnospira</taxon>
    </lineage>
</organism>
<dbReference type="Proteomes" id="UP000236726">
    <property type="component" value="Unassembled WGS sequence"/>
</dbReference>
<dbReference type="AlphaFoldDB" id="A0A1H5WW32"/>